<dbReference type="AlphaFoldDB" id="A0A4R6C1Q5"/>
<reference evidence="1 2" key="1">
    <citation type="submission" date="2019-01" db="EMBL/GenBank/DDBJ databases">
        <title>Draft genome sequences of Macrococcus caseolyticus, Macrococcus canis, Macrococcus bohemicus and Macrococcus goetzii.</title>
        <authorList>
            <person name="Mazhar S."/>
            <person name="Altermann E."/>
            <person name="Hill C."/>
            <person name="Mcauliffe O."/>
        </authorList>
    </citation>
    <scope>NUCLEOTIDE SEQUENCE [LARGE SCALE GENOMIC DNA]</scope>
    <source>
        <strain evidence="1 2">DPC7162</strain>
    </source>
</reference>
<dbReference type="Proteomes" id="UP000294865">
    <property type="component" value="Unassembled WGS sequence"/>
</dbReference>
<proteinExistence type="predicted"/>
<sequence>MFEVIKESDTDKDQRYCKRKIIKITSYYADYYILVFNSYFLEVSMLFSDSDFVIQIDEEKYMYITDELDLVEEKYHFLQFNLDNYMIIDIDIDHGEIIVFQGIDNIMKYKKIPPGLKVYNDGITSVNINGQLEDLFIFQCSYYYFQGHASIDKTKYTDTIY</sequence>
<evidence type="ECO:0000313" key="2">
    <source>
        <dbReference type="Proteomes" id="UP000294865"/>
    </source>
</evidence>
<evidence type="ECO:0000313" key="1">
    <source>
        <dbReference type="EMBL" id="TDM15141.1"/>
    </source>
</evidence>
<gene>
    <name evidence="1" type="ORF">ETI04_10555</name>
</gene>
<comment type="caution">
    <text evidence="1">The sequence shown here is derived from an EMBL/GenBank/DDBJ whole genome shotgun (WGS) entry which is preliminary data.</text>
</comment>
<protein>
    <submittedName>
        <fullName evidence="1">Uncharacterized protein</fullName>
    </submittedName>
</protein>
<organism evidence="1 2">
    <name type="scientific">Macrococcoides canis</name>
    <dbReference type="NCBI Taxonomy" id="1855823"/>
    <lineage>
        <taxon>Bacteria</taxon>
        <taxon>Bacillati</taxon>
        <taxon>Bacillota</taxon>
        <taxon>Bacilli</taxon>
        <taxon>Bacillales</taxon>
        <taxon>Staphylococcaceae</taxon>
        <taxon>Macrococcoides</taxon>
    </lineage>
</organism>
<dbReference type="EMBL" id="SDQG01000009">
    <property type="protein sequence ID" value="TDM15141.1"/>
    <property type="molecule type" value="Genomic_DNA"/>
</dbReference>
<name>A0A4R6C1Q5_9STAP</name>
<accession>A0A4R6C1Q5</accession>
<dbReference type="RefSeq" id="WP_133420373.1">
    <property type="nucleotide sequence ID" value="NZ_SDGP01000007.1"/>
</dbReference>